<comment type="caution">
    <text evidence="1">The sequence shown here is derived from an EMBL/GenBank/DDBJ whole genome shotgun (WGS) entry which is preliminary data.</text>
</comment>
<dbReference type="RefSeq" id="WP_048088469.1">
    <property type="nucleotide sequence ID" value="NZ_JMIY01000001.1"/>
</dbReference>
<keyword evidence="2" id="KW-1185">Reference proteome</keyword>
<name>A0A062VBY7_9EURY</name>
<reference evidence="1 2" key="1">
    <citation type="journal article" date="2013" name="Nature">
        <title>Anaerobic oxidation of methane coupled to nitrate reduction in a novel archaeal lineage.</title>
        <authorList>
            <person name="Haroon M.F."/>
            <person name="Hu S."/>
            <person name="Shi Y."/>
            <person name="Imelfort M."/>
            <person name="Keller J."/>
            <person name="Hugenholtz P."/>
            <person name="Yuan Z."/>
            <person name="Tyson G.W."/>
        </authorList>
    </citation>
    <scope>NUCLEOTIDE SEQUENCE [LARGE SCALE GENOMIC DNA]</scope>
    <source>
        <strain evidence="1 2">ANME-2d</strain>
    </source>
</reference>
<dbReference type="Proteomes" id="UP000027153">
    <property type="component" value="Unassembled WGS sequence"/>
</dbReference>
<sequence length="242" mass="28311">MAGVTHSVDEVIEIDKLFNLLDIPVDGESSISDGDLSYNFYTISNLENEEKDILISIGFKEFKQSIFFIETKELRTIEVLQYLLPIYQKKEIEYWDEIIEKLVSINEKKIVFTPTSKQLRITSKWKGKLSQNEDEFRSLVSDLCLLFRDSCKKNNNTYKINEKCLSHEFWKIIGNLRNYYYSHDPEQWGEDAVKEFSEKAKLGYEYLFSSPTVKKSPIDFINAQFKLLVKCIDFLDAVSTDV</sequence>
<accession>A0A062VBY7</accession>
<organism evidence="1 2">
    <name type="scientific">Candidatus Methanoperedens nitratireducens</name>
    <dbReference type="NCBI Taxonomy" id="1392998"/>
    <lineage>
        <taxon>Archaea</taxon>
        <taxon>Methanobacteriati</taxon>
        <taxon>Methanobacteriota</taxon>
        <taxon>Stenosarchaea group</taxon>
        <taxon>Methanomicrobia</taxon>
        <taxon>Methanosarcinales</taxon>
        <taxon>ANME-2 cluster</taxon>
        <taxon>Candidatus Methanoperedentaceae</taxon>
        <taxon>Candidatus Methanoperedens</taxon>
    </lineage>
</organism>
<evidence type="ECO:0000313" key="1">
    <source>
        <dbReference type="EMBL" id="KCZ73219.1"/>
    </source>
</evidence>
<evidence type="ECO:0000313" key="2">
    <source>
        <dbReference type="Proteomes" id="UP000027153"/>
    </source>
</evidence>
<proteinExistence type="predicted"/>
<protein>
    <submittedName>
        <fullName evidence="1">Uncharacterized protein</fullName>
    </submittedName>
</protein>
<gene>
    <name evidence="1" type="ORF">ANME2D_00279</name>
</gene>
<dbReference type="AlphaFoldDB" id="A0A062VBY7"/>
<dbReference type="EMBL" id="JMIY01000001">
    <property type="protein sequence ID" value="KCZ73219.1"/>
    <property type="molecule type" value="Genomic_DNA"/>
</dbReference>